<dbReference type="Proteomes" id="UP001363622">
    <property type="component" value="Unassembled WGS sequence"/>
</dbReference>
<evidence type="ECO:0000313" key="3">
    <source>
        <dbReference type="EMBL" id="KAK7508892.1"/>
    </source>
</evidence>
<feature type="chain" id="PRO_5045596854" evidence="2">
    <location>
        <begin position="19"/>
        <end position="135"/>
    </location>
</feature>
<organism evidence="3 4">
    <name type="scientific">Phyllosticta citriasiana</name>
    <dbReference type="NCBI Taxonomy" id="595635"/>
    <lineage>
        <taxon>Eukaryota</taxon>
        <taxon>Fungi</taxon>
        <taxon>Dikarya</taxon>
        <taxon>Ascomycota</taxon>
        <taxon>Pezizomycotina</taxon>
        <taxon>Dothideomycetes</taxon>
        <taxon>Dothideomycetes incertae sedis</taxon>
        <taxon>Botryosphaeriales</taxon>
        <taxon>Phyllostictaceae</taxon>
        <taxon>Phyllosticta</taxon>
    </lineage>
</organism>
<feature type="coiled-coil region" evidence="1">
    <location>
        <begin position="107"/>
        <end position="134"/>
    </location>
</feature>
<dbReference type="EMBL" id="JBBPHU010000023">
    <property type="protein sequence ID" value="KAK7508892.1"/>
    <property type="molecule type" value="Genomic_DNA"/>
</dbReference>
<name>A0ABR1K926_9PEZI</name>
<accession>A0ABR1K926</accession>
<feature type="signal peptide" evidence="2">
    <location>
        <begin position="1"/>
        <end position="18"/>
    </location>
</feature>
<evidence type="ECO:0000256" key="2">
    <source>
        <dbReference type="SAM" id="SignalP"/>
    </source>
</evidence>
<comment type="caution">
    <text evidence="3">The sequence shown here is derived from an EMBL/GenBank/DDBJ whole genome shotgun (WGS) entry which is preliminary data.</text>
</comment>
<evidence type="ECO:0000256" key="1">
    <source>
        <dbReference type="SAM" id="Coils"/>
    </source>
</evidence>
<keyword evidence="4" id="KW-1185">Reference proteome</keyword>
<gene>
    <name evidence="3" type="ORF">IWZ03DRAFT_123546</name>
</gene>
<proteinExistence type="predicted"/>
<keyword evidence="2" id="KW-0732">Signal</keyword>
<protein>
    <submittedName>
        <fullName evidence="3">Uncharacterized protein</fullName>
    </submittedName>
</protein>
<sequence>MLLFLCGLSLLLLTTTTGTQLSMRHMSKTITSLVKQREDDEVSWTVLLVALLVHVYHNETQRSMRQMSEAARALVDRQKTDEVSGPEIEVTNLPPADLCKNHDQAIIERLRDDVAEYDRTCKRLEKELKRWGSTV</sequence>
<keyword evidence="1" id="KW-0175">Coiled coil</keyword>
<reference evidence="3 4" key="1">
    <citation type="submission" date="2024-04" db="EMBL/GenBank/DDBJ databases">
        <title>Phyllosticta paracitricarpa is synonymous to the EU quarantine fungus P. citricarpa based on phylogenomic analyses.</title>
        <authorList>
            <consortium name="Lawrence Berkeley National Laboratory"/>
            <person name="Van Ingen-Buijs V.A."/>
            <person name="Van Westerhoven A.C."/>
            <person name="Haridas S."/>
            <person name="Skiadas P."/>
            <person name="Martin F."/>
            <person name="Groenewald J.Z."/>
            <person name="Crous P.W."/>
            <person name="Seidl M.F."/>
        </authorList>
    </citation>
    <scope>NUCLEOTIDE SEQUENCE [LARGE SCALE GENOMIC DNA]</scope>
    <source>
        <strain evidence="3 4">CBS 123371</strain>
    </source>
</reference>
<evidence type="ECO:0000313" key="4">
    <source>
        <dbReference type="Proteomes" id="UP001363622"/>
    </source>
</evidence>